<name>A0ABN9D3X9_9NEOB</name>
<organism evidence="1 2">
    <name type="scientific">Staurois parvus</name>
    <dbReference type="NCBI Taxonomy" id="386267"/>
    <lineage>
        <taxon>Eukaryota</taxon>
        <taxon>Metazoa</taxon>
        <taxon>Chordata</taxon>
        <taxon>Craniata</taxon>
        <taxon>Vertebrata</taxon>
        <taxon>Euteleostomi</taxon>
        <taxon>Amphibia</taxon>
        <taxon>Batrachia</taxon>
        <taxon>Anura</taxon>
        <taxon>Neobatrachia</taxon>
        <taxon>Ranoidea</taxon>
        <taxon>Ranidae</taxon>
        <taxon>Staurois</taxon>
    </lineage>
</organism>
<keyword evidence="2" id="KW-1185">Reference proteome</keyword>
<evidence type="ECO:0000313" key="1">
    <source>
        <dbReference type="EMBL" id="CAI9567204.1"/>
    </source>
</evidence>
<evidence type="ECO:0000313" key="2">
    <source>
        <dbReference type="Proteomes" id="UP001162483"/>
    </source>
</evidence>
<accession>A0ABN9D3X9</accession>
<sequence>SVFVAGCLKYGPVVRLNGLHKVFILVTDPEGIKVSTDQGRTDHLSTRALPKGPGSVGGGPMRFPWYLFIGFFWVWFLSVDEDTGPMIPLLPRGPMSYQSAPVLD</sequence>
<dbReference type="EMBL" id="CATNWA010014090">
    <property type="protein sequence ID" value="CAI9567204.1"/>
    <property type="molecule type" value="Genomic_DNA"/>
</dbReference>
<protein>
    <submittedName>
        <fullName evidence="1">Uncharacterized protein</fullName>
    </submittedName>
</protein>
<comment type="caution">
    <text evidence="1">The sequence shown here is derived from an EMBL/GenBank/DDBJ whole genome shotgun (WGS) entry which is preliminary data.</text>
</comment>
<reference evidence="1" key="1">
    <citation type="submission" date="2023-05" db="EMBL/GenBank/DDBJ databases">
        <authorList>
            <person name="Stuckert A."/>
        </authorList>
    </citation>
    <scope>NUCLEOTIDE SEQUENCE</scope>
</reference>
<gene>
    <name evidence="1" type="ORF">SPARVUS_LOCUS6504225</name>
</gene>
<proteinExistence type="predicted"/>
<feature type="non-terminal residue" evidence="1">
    <location>
        <position position="1"/>
    </location>
</feature>
<dbReference type="Proteomes" id="UP001162483">
    <property type="component" value="Unassembled WGS sequence"/>
</dbReference>